<feature type="domain" description="Type II methyltransferase M.TaqI-like" evidence="6">
    <location>
        <begin position="545"/>
        <end position="779"/>
    </location>
</feature>
<dbReference type="PANTHER" id="PTHR33841">
    <property type="entry name" value="DNA METHYLTRANSFERASE YEEA-RELATED"/>
    <property type="match status" value="1"/>
</dbReference>
<evidence type="ECO:0000256" key="1">
    <source>
        <dbReference type="ARBA" id="ARBA00011900"/>
    </source>
</evidence>
<comment type="catalytic activity">
    <reaction evidence="5">
        <text>a 2'-deoxyadenosine in DNA + S-adenosyl-L-methionine = an N(6)-methyl-2'-deoxyadenosine in DNA + S-adenosyl-L-homocysteine + H(+)</text>
        <dbReference type="Rhea" id="RHEA:15197"/>
        <dbReference type="Rhea" id="RHEA-COMP:12418"/>
        <dbReference type="Rhea" id="RHEA-COMP:12419"/>
        <dbReference type="ChEBI" id="CHEBI:15378"/>
        <dbReference type="ChEBI" id="CHEBI:57856"/>
        <dbReference type="ChEBI" id="CHEBI:59789"/>
        <dbReference type="ChEBI" id="CHEBI:90615"/>
        <dbReference type="ChEBI" id="CHEBI:90616"/>
        <dbReference type="EC" id="2.1.1.72"/>
    </reaction>
</comment>
<organism evidence="7 8">
    <name type="scientific">Microbacterium suwonense</name>
    <dbReference type="NCBI Taxonomy" id="683047"/>
    <lineage>
        <taxon>Bacteria</taxon>
        <taxon>Bacillati</taxon>
        <taxon>Actinomycetota</taxon>
        <taxon>Actinomycetes</taxon>
        <taxon>Micrococcales</taxon>
        <taxon>Microbacteriaceae</taxon>
        <taxon>Microbacterium</taxon>
    </lineage>
</organism>
<accession>A0ABN6X7H7</accession>
<name>A0ABN6X7H7_9MICO</name>
<evidence type="ECO:0000256" key="5">
    <source>
        <dbReference type="ARBA" id="ARBA00047942"/>
    </source>
</evidence>
<keyword evidence="2" id="KW-0489">Methyltransferase</keyword>
<dbReference type="PANTHER" id="PTHR33841:SF1">
    <property type="entry name" value="DNA METHYLTRANSFERASE A"/>
    <property type="match status" value="1"/>
</dbReference>
<evidence type="ECO:0000256" key="4">
    <source>
        <dbReference type="ARBA" id="ARBA00022691"/>
    </source>
</evidence>
<keyword evidence="8" id="KW-1185">Reference proteome</keyword>
<dbReference type="EC" id="2.1.1.72" evidence="1"/>
<dbReference type="SUPFAM" id="SSF53335">
    <property type="entry name" value="S-adenosyl-L-methionine-dependent methyltransferases"/>
    <property type="match status" value="1"/>
</dbReference>
<dbReference type="Gene3D" id="3.40.50.150">
    <property type="entry name" value="Vaccinia Virus protein VP39"/>
    <property type="match status" value="1"/>
</dbReference>
<reference evidence="8" key="1">
    <citation type="journal article" date="2019" name="Int. J. Syst. Evol. Microbiol.">
        <title>The Global Catalogue of Microorganisms (GCM) 10K type strain sequencing project: providing services to taxonomists for standard genome sequencing and annotation.</title>
        <authorList>
            <consortium name="The Broad Institute Genomics Platform"/>
            <consortium name="The Broad Institute Genome Sequencing Center for Infectious Disease"/>
            <person name="Wu L."/>
            <person name="Ma J."/>
        </authorList>
    </citation>
    <scope>NUCLEOTIDE SEQUENCE [LARGE SCALE GENOMIC DNA]</scope>
    <source>
        <strain evidence="8">NBRC 106310</strain>
    </source>
</reference>
<dbReference type="PRINTS" id="PR00507">
    <property type="entry name" value="N12N6MTFRASE"/>
</dbReference>
<evidence type="ECO:0000313" key="8">
    <source>
        <dbReference type="Proteomes" id="UP001321543"/>
    </source>
</evidence>
<keyword evidence="3" id="KW-0808">Transferase</keyword>
<keyword evidence="4" id="KW-0949">S-adenosyl-L-methionine</keyword>
<evidence type="ECO:0000259" key="6">
    <source>
        <dbReference type="Pfam" id="PF07669"/>
    </source>
</evidence>
<evidence type="ECO:0000313" key="7">
    <source>
        <dbReference type="EMBL" id="BDZ39346.1"/>
    </source>
</evidence>
<dbReference type="Proteomes" id="UP001321543">
    <property type="component" value="Chromosome"/>
</dbReference>
<proteinExistence type="predicted"/>
<sequence length="1065" mass="119967">MDLVNAGDLRTLFLEVLFWDRPDQESLTIEVEGVTYRLEQVAGYAGLRVWLCRQVPDRRTQRLIDKELQRVSTERLLVFADERLQEWRWLQSSDAEGAGQPRLVTHRHLVGSVNPALDQRLEMISVGLNDNPSLLEMLRQMRRAFDAEQVTRRFYRDFIEKQKALSAATSGIDDEANRDWYAATTMNRLMFVYFMQRKGFMDGDTDYLRTRLDRLKILSAESNHFYSFYRDFLVPLFHKGLGEKHPVYDDPTTKALIGDVRYINGGIFSLHELERDYDIDIPDAAFADVFDLFDRYQWHLDDRDGANQNEINPDVLGYIFEQFINQKQMGAYYTKEDVTHFMTSSTVLPVVMERFRNHGLELWAALANNPDRYIWDGLAYGTTTSFPPAVEGERSLVSRPAWAGVATDDVGLAGERWWEADYRRQQHGALRQQLASGEIDSVDAAVSANIDLETLLVDVIDTTRDPDTIHAMWETLTSLRIVDPTCGSGAFLFAALKVLLPLYSAVLEAAQSVDSSDHAALTKLLADVDSHPNTEYFLLKHASLNNLYGVDIMKEAVEVARLRLFLKLVSAIDEKNKLEPLPDLDFNIKPGNILVGALSADEIEATTSTDLIGGLTASSVADSARRIAEAFALYRDAQEDEDPDQDLRQMRTDLHELLDQEREAVNRQYYAARERAESFEGWVSSHHPFHWFIEFPEVFDRGGFDAVCGNPPYVPLTDVTDYSFSGFQTDRLPDIYAPCTERAAQIVNEHGRLSLIVPISCTFGDEFGLLRKVLKERFATLWVSNFSRNPAALFDAGLGVRSTILVGSVSGTRKSVSVTKTHRWYEAFRPALFETLRYTELPPAVESRHGWVRLPSEGFGTLLGKLADGRSGALAAQERARARNASIGFKGATLYWLSVFLEDPPAYTRDGQPVAQSNIKRIWVEDERSALLTLAVLSSKLAFVWWWATGDDFNVTSGVLKNTPVDPGRLTVETQNELVAAARALVEDYPNHLAFTPYAGKFMGNVVLSEMRNITDRVDHALAAEFGYVGELADLELAYACAYKPTGDRPGVLRYDPFADASSGG</sequence>
<evidence type="ECO:0000256" key="3">
    <source>
        <dbReference type="ARBA" id="ARBA00022679"/>
    </source>
</evidence>
<dbReference type="Pfam" id="PF07669">
    <property type="entry name" value="Eco57I"/>
    <property type="match status" value="1"/>
</dbReference>
<dbReference type="EMBL" id="AP027728">
    <property type="protein sequence ID" value="BDZ39346.1"/>
    <property type="molecule type" value="Genomic_DNA"/>
</dbReference>
<gene>
    <name evidence="7" type="ORF">GCM10025863_19600</name>
</gene>
<protein>
    <recommendedName>
        <fullName evidence="1">site-specific DNA-methyltransferase (adenine-specific)</fullName>
        <ecNumber evidence="1">2.1.1.72</ecNumber>
    </recommendedName>
</protein>
<dbReference type="RefSeq" id="WP_286299413.1">
    <property type="nucleotide sequence ID" value="NZ_AP027728.1"/>
</dbReference>
<dbReference type="InterPro" id="IPR011639">
    <property type="entry name" value="MethylTrfase_TaqI-like_dom"/>
</dbReference>
<evidence type="ECO:0000256" key="2">
    <source>
        <dbReference type="ARBA" id="ARBA00022603"/>
    </source>
</evidence>
<dbReference type="InterPro" id="IPR029063">
    <property type="entry name" value="SAM-dependent_MTases_sf"/>
</dbReference>
<dbReference type="InterPro" id="IPR050953">
    <property type="entry name" value="N4_N6_ade-DNA_methylase"/>
</dbReference>